<comment type="caution">
    <text evidence="2">The sequence shown here is derived from an EMBL/GenBank/DDBJ whole genome shotgun (WGS) entry which is preliminary data.</text>
</comment>
<dbReference type="Proteomes" id="UP000229366">
    <property type="component" value="Unassembled WGS sequence"/>
</dbReference>
<dbReference type="SMART" id="SM00905">
    <property type="entry name" value="FolB"/>
    <property type="match status" value="1"/>
</dbReference>
<protein>
    <submittedName>
        <fullName evidence="2">Dihydroneopterin aldolase</fullName>
    </submittedName>
</protein>
<dbReference type="GO" id="GO:0004150">
    <property type="term" value="F:dihydroneopterin aldolase activity"/>
    <property type="evidence" value="ECO:0007669"/>
    <property type="project" value="InterPro"/>
</dbReference>
<evidence type="ECO:0000313" key="2">
    <source>
        <dbReference type="EMBL" id="PJI83372.1"/>
    </source>
</evidence>
<sequence length="131" mass="14890">MNSIATIELRNLELNTQIGSYAPHATIPKKHLLDMTLWIDPQLIMISEDKMEHVFDYDPLIVDIELLAKGYHYETQERLLTLIIQACASYLAIESLEISLRKLPVSLDSGELGIRLKVDNETLSQLRVKTG</sequence>
<evidence type="ECO:0000313" key="3">
    <source>
        <dbReference type="Proteomes" id="UP000229366"/>
    </source>
</evidence>
<dbReference type="InterPro" id="IPR043133">
    <property type="entry name" value="GTP-CH-I_C/QueF"/>
</dbReference>
<dbReference type="EMBL" id="PGTX01000001">
    <property type="protein sequence ID" value="PJI83372.1"/>
    <property type="molecule type" value="Genomic_DNA"/>
</dbReference>
<dbReference type="GO" id="GO:0006760">
    <property type="term" value="P:folic acid-containing compound metabolic process"/>
    <property type="evidence" value="ECO:0007669"/>
    <property type="project" value="InterPro"/>
</dbReference>
<dbReference type="AlphaFoldDB" id="A0A2M8VZT7"/>
<dbReference type="Gene3D" id="3.30.1130.10">
    <property type="match status" value="1"/>
</dbReference>
<dbReference type="SUPFAM" id="SSF55620">
    <property type="entry name" value="Tetrahydrobiopterin biosynthesis enzymes-like"/>
    <property type="match status" value="1"/>
</dbReference>
<organism evidence="2 3">
    <name type="scientific">Polynucleobacter brandtiae</name>
    <dbReference type="NCBI Taxonomy" id="1938816"/>
    <lineage>
        <taxon>Bacteria</taxon>
        <taxon>Pseudomonadati</taxon>
        <taxon>Pseudomonadota</taxon>
        <taxon>Betaproteobacteria</taxon>
        <taxon>Burkholderiales</taxon>
        <taxon>Burkholderiaceae</taxon>
        <taxon>Polynucleobacter</taxon>
    </lineage>
</organism>
<dbReference type="RefSeq" id="WP_100379080.1">
    <property type="nucleotide sequence ID" value="NZ_CBCSBW010000001.1"/>
</dbReference>
<evidence type="ECO:0000259" key="1">
    <source>
        <dbReference type="SMART" id="SM00905"/>
    </source>
</evidence>
<dbReference type="Pfam" id="PF02152">
    <property type="entry name" value="FolB"/>
    <property type="match status" value="1"/>
</dbReference>
<gene>
    <name evidence="2" type="ORF">B0G85_0770</name>
</gene>
<reference evidence="2 3" key="1">
    <citation type="submission" date="2017-11" db="EMBL/GenBank/DDBJ databases">
        <title>Genomic Encyclopedia of Type Strains, Phase III (KMG-III): the genomes of soil and plant-associated and newly described type strains.</title>
        <authorList>
            <person name="Whitman W."/>
        </authorList>
    </citation>
    <scope>NUCLEOTIDE SEQUENCE [LARGE SCALE GENOMIC DNA]</scope>
    <source>
        <strain evidence="2 3">UB-Domo-W1</strain>
    </source>
</reference>
<dbReference type="OrthoDB" id="9131803at2"/>
<name>A0A2M8VZT7_9BURK</name>
<keyword evidence="3" id="KW-1185">Reference proteome</keyword>
<proteinExistence type="predicted"/>
<dbReference type="InterPro" id="IPR006157">
    <property type="entry name" value="FolB_dom"/>
</dbReference>
<accession>A0A2M8VZT7</accession>
<feature type="domain" description="Dihydroneopterin aldolase/epimerase" evidence="1">
    <location>
        <begin position="7"/>
        <end position="118"/>
    </location>
</feature>